<organism evidence="1 2">
    <name type="scientific">Sorangium cellulosum</name>
    <name type="common">Polyangium cellulosum</name>
    <dbReference type="NCBI Taxonomy" id="56"/>
    <lineage>
        <taxon>Bacteria</taxon>
        <taxon>Pseudomonadati</taxon>
        <taxon>Myxococcota</taxon>
        <taxon>Polyangia</taxon>
        <taxon>Polyangiales</taxon>
        <taxon>Polyangiaceae</taxon>
        <taxon>Sorangium</taxon>
    </lineage>
</organism>
<reference evidence="1 2" key="1">
    <citation type="submission" date="2015-09" db="EMBL/GenBank/DDBJ databases">
        <title>Sorangium comparison.</title>
        <authorList>
            <person name="Zaburannyi N."/>
            <person name="Bunk B."/>
            <person name="Overmann J."/>
            <person name="Mueller R."/>
        </authorList>
    </citation>
    <scope>NUCLEOTIDE SEQUENCE [LARGE SCALE GENOMIC DNA]</scope>
    <source>
        <strain evidence="1 2">So ce26</strain>
    </source>
</reference>
<accession>A0A2L0F163</accession>
<protein>
    <recommendedName>
        <fullName evidence="3">Serpin domain-containing protein</fullName>
    </recommendedName>
</protein>
<evidence type="ECO:0000313" key="1">
    <source>
        <dbReference type="EMBL" id="AUX45322.1"/>
    </source>
</evidence>
<gene>
    <name evidence="1" type="ORF">SOCE26_068040</name>
</gene>
<sequence>MTSRGSLSEYVATSEQSPGRPIVPTLHVDHAPDRDLVWCASLELAWRQLCAFIGGPLILREPAQEDGAAALVRALNESPVAPEEVDPASCVAVGGLRTAEWLRQVESLLEQRFGGAGDARLLSREPEPDLLGAYAYMAKTWRFRCPFQRLHGWMRFRGVDVDSFSLGDPFAPGDTYSRLARQVIVHHHRFIPDEEYGREPEAHEPSEEFVVELVTEDPADCLVVARATPRRTLAGTVAWAVSHLREDAAADPRAFLTREEKFEIPCIDFDRVRRYDELHGTRIANPGFEAQALGEVLERVRFRLDEGGATLVSEAEFRGLSLPPRTIVCNGPFLVMVLRRGAPRPFLAIWIETPDLLVR</sequence>
<evidence type="ECO:0008006" key="3">
    <source>
        <dbReference type="Google" id="ProtNLM"/>
    </source>
</evidence>
<dbReference type="EMBL" id="CP012673">
    <property type="protein sequence ID" value="AUX45322.1"/>
    <property type="molecule type" value="Genomic_DNA"/>
</dbReference>
<dbReference type="RefSeq" id="WP_159397570.1">
    <property type="nucleotide sequence ID" value="NZ_CP012673.1"/>
</dbReference>
<dbReference type="OrthoDB" id="1953107at2"/>
<name>A0A2L0F163_SORCE</name>
<dbReference type="AlphaFoldDB" id="A0A2L0F163"/>
<proteinExistence type="predicted"/>
<evidence type="ECO:0000313" key="2">
    <source>
        <dbReference type="Proteomes" id="UP000238348"/>
    </source>
</evidence>
<dbReference type="Proteomes" id="UP000238348">
    <property type="component" value="Chromosome"/>
</dbReference>